<comment type="caution">
    <text evidence="2">The sequence shown here is derived from an EMBL/GenBank/DDBJ whole genome shotgun (WGS) entry which is preliminary data.</text>
</comment>
<feature type="transmembrane region" description="Helical" evidence="1">
    <location>
        <begin position="122"/>
        <end position="142"/>
    </location>
</feature>
<dbReference type="AlphaFoldDB" id="A0A1F5G987"/>
<feature type="transmembrane region" description="Helical" evidence="1">
    <location>
        <begin position="148"/>
        <end position="166"/>
    </location>
</feature>
<organism evidence="2 3">
    <name type="scientific">Candidatus Curtissbacteria bacterium RIFCSPHIGHO2_02_FULL_40_16b</name>
    <dbReference type="NCBI Taxonomy" id="1797714"/>
    <lineage>
        <taxon>Bacteria</taxon>
        <taxon>Candidatus Curtissiibacteriota</taxon>
    </lineage>
</organism>
<dbReference type="STRING" id="1797714.A3D04_02840"/>
<evidence type="ECO:0000256" key="1">
    <source>
        <dbReference type="SAM" id="Phobius"/>
    </source>
</evidence>
<proteinExistence type="predicted"/>
<evidence type="ECO:0000313" key="2">
    <source>
        <dbReference type="EMBL" id="OGD88385.1"/>
    </source>
</evidence>
<reference evidence="2 3" key="1">
    <citation type="journal article" date="2016" name="Nat. Commun.">
        <title>Thousands of microbial genomes shed light on interconnected biogeochemical processes in an aquifer system.</title>
        <authorList>
            <person name="Anantharaman K."/>
            <person name="Brown C.T."/>
            <person name="Hug L.A."/>
            <person name="Sharon I."/>
            <person name="Castelle C.J."/>
            <person name="Probst A.J."/>
            <person name="Thomas B.C."/>
            <person name="Singh A."/>
            <person name="Wilkins M.J."/>
            <person name="Karaoz U."/>
            <person name="Brodie E.L."/>
            <person name="Williams K.H."/>
            <person name="Hubbard S.S."/>
            <person name="Banfield J.F."/>
        </authorList>
    </citation>
    <scope>NUCLEOTIDE SEQUENCE [LARGE SCALE GENOMIC DNA]</scope>
</reference>
<gene>
    <name evidence="2" type="ORF">A3D04_02840</name>
</gene>
<evidence type="ECO:0000313" key="3">
    <source>
        <dbReference type="Proteomes" id="UP000177369"/>
    </source>
</evidence>
<feature type="transmembrane region" description="Helical" evidence="1">
    <location>
        <begin position="70"/>
        <end position="89"/>
    </location>
</feature>
<dbReference type="EMBL" id="MFBD01000030">
    <property type="protein sequence ID" value="OGD88385.1"/>
    <property type="molecule type" value="Genomic_DNA"/>
</dbReference>
<feature type="transmembrane region" description="Helical" evidence="1">
    <location>
        <begin position="14"/>
        <end position="34"/>
    </location>
</feature>
<keyword evidence="1" id="KW-1133">Transmembrane helix</keyword>
<dbReference type="Proteomes" id="UP000177369">
    <property type="component" value="Unassembled WGS sequence"/>
</dbReference>
<protein>
    <submittedName>
        <fullName evidence="2">Uncharacterized protein</fullName>
    </submittedName>
</protein>
<sequence>MVAKSLVKLIDETIIPVLVLIVAKMVGLYAASLAFNLPFEIKTQGFLNFLPAINFSNMADYTLAENYSNLAMLIVASLGTIFVLVRAHFFHASHIHPNLHARLVRLNLDSLIAPSYHLYHQATIWLIFLWLTVGFLILSSVLGTTYPQIAIIAFVVAANFSWVFALDVEKEVEISRETV</sequence>
<name>A0A1F5G987_9BACT</name>
<accession>A0A1F5G987</accession>
<keyword evidence="1" id="KW-0472">Membrane</keyword>
<keyword evidence="1" id="KW-0812">Transmembrane</keyword>